<feature type="region of interest" description="Disordered" evidence="9">
    <location>
        <begin position="109"/>
        <end position="139"/>
    </location>
</feature>
<keyword evidence="5" id="KW-0547">Nucleotide-binding</keyword>
<keyword evidence="8 10" id="KW-0472">Membrane</keyword>
<keyword evidence="14" id="KW-1185">Reference proteome</keyword>
<dbReference type="PANTHER" id="PTHR24223">
    <property type="entry name" value="ATP-BINDING CASSETTE SUB-FAMILY C"/>
    <property type="match status" value="1"/>
</dbReference>
<dbReference type="STRING" id="1109443.G4TW73"/>
<feature type="transmembrane region" description="Helical" evidence="10">
    <location>
        <begin position="396"/>
        <end position="419"/>
    </location>
</feature>
<dbReference type="Pfam" id="PF00005">
    <property type="entry name" value="ABC_tran"/>
    <property type="match status" value="2"/>
</dbReference>
<feature type="region of interest" description="Disordered" evidence="9">
    <location>
        <begin position="499"/>
        <end position="563"/>
    </location>
</feature>
<evidence type="ECO:0000313" key="14">
    <source>
        <dbReference type="Proteomes" id="UP000007148"/>
    </source>
</evidence>
<dbReference type="GO" id="GO:0005524">
    <property type="term" value="F:ATP binding"/>
    <property type="evidence" value="ECO:0007669"/>
    <property type="project" value="UniProtKB-KW"/>
</dbReference>
<dbReference type="AlphaFoldDB" id="G4TW73"/>
<dbReference type="InterPro" id="IPR036640">
    <property type="entry name" value="ABC1_TM_sf"/>
</dbReference>
<accession>G4TW73</accession>
<dbReference type="InterPro" id="IPR011527">
    <property type="entry name" value="ABC1_TM_dom"/>
</dbReference>
<dbReference type="FunFam" id="3.40.50.300:FF:000565">
    <property type="entry name" value="ABC bile acid transporter"/>
    <property type="match status" value="1"/>
</dbReference>
<comment type="subcellular location">
    <subcellularLocation>
        <location evidence="1">Membrane</location>
        <topology evidence="1">Multi-pass membrane protein</topology>
    </subcellularLocation>
</comment>
<dbReference type="HOGENOM" id="CLU_000604_27_1_1"/>
<dbReference type="PROSITE" id="PS00211">
    <property type="entry name" value="ABC_TRANSPORTER_1"/>
    <property type="match status" value="1"/>
</dbReference>
<evidence type="ECO:0000256" key="2">
    <source>
        <dbReference type="ARBA" id="ARBA00009726"/>
    </source>
</evidence>
<evidence type="ECO:0000256" key="4">
    <source>
        <dbReference type="ARBA" id="ARBA00022692"/>
    </source>
</evidence>
<dbReference type="GO" id="GO:0016020">
    <property type="term" value="C:membrane"/>
    <property type="evidence" value="ECO:0007669"/>
    <property type="project" value="UniProtKB-SubCell"/>
</dbReference>
<comment type="similarity">
    <text evidence="2">Belongs to the ABC transporter superfamily. ABCC family. Conjugate transporter (TC 3.A.1.208) subfamily.</text>
</comment>
<evidence type="ECO:0000256" key="3">
    <source>
        <dbReference type="ARBA" id="ARBA00022448"/>
    </source>
</evidence>
<dbReference type="InterPro" id="IPR003593">
    <property type="entry name" value="AAA+_ATPase"/>
</dbReference>
<dbReference type="Proteomes" id="UP000007148">
    <property type="component" value="Unassembled WGS sequence"/>
</dbReference>
<feature type="transmembrane region" description="Helical" evidence="10">
    <location>
        <begin position="822"/>
        <end position="840"/>
    </location>
</feature>
<dbReference type="GO" id="GO:0140359">
    <property type="term" value="F:ABC-type transporter activity"/>
    <property type="evidence" value="ECO:0007669"/>
    <property type="project" value="InterPro"/>
</dbReference>
<proteinExistence type="inferred from homology"/>
<dbReference type="Pfam" id="PF00664">
    <property type="entry name" value="ABC_membrane"/>
    <property type="match status" value="2"/>
</dbReference>
<evidence type="ECO:0000256" key="1">
    <source>
        <dbReference type="ARBA" id="ARBA00004141"/>
    </source>
</evidence>
<reference evidence="13 14" key="1">
    <citation type="journal article" date="2011" name="PLoS Pathog.">
        <title>Endophytic Life Strategies Decoded by Genome and Transcriptome Analyses of the Mutualistic Root Symbiont Piriformospora indica.</title>
        <authorList>
            <person name="Zuccaro A."/>
            <person name="Lahrmann U."/>
            <person name="Guldener U."/>
            <person name="Langen G."/>
            <person name="Pfiffi S."/>
            <person name="Biedenkopf D."/>
            <person name="Wong P."/>
            <person name="Samans B."/>
            <person name="Grimm C."/>
            <person name="Basiewicz M."/>
            <person name="Murat C."/>
            <person name="Martin F."/>
            <person name="Kogel K.H."/>
        </authorList>
    </citation>
    <scope>NUCLEOTIDE SEQUENCE [LARGE SCALE GENOMIC DNA]</scope>
    <source>
        <strain evidence="13 14">DSM 11827</strain>
    </source>
</reference>
<sequence>MDDDRPTTHPGLFGKLWRPTPSPPGFAAGAVIPEIHAKPWSIITFGWLSPILRVGFSRPLEVDDLWVLDDPRLSENLGARLERNFYERCPPEKRPRHIQEQGILSARDERFGARGERSSETSEKESPEEIEHGLTPEEEKRRKKAYDEALVFALEKTFRYKFWMGGIVQLIGDSLSTTSPLVTKALLQFLVDSYLHARYPAVYPKGPPIGKGIGLAFGLFLMQQGASVAHNYGIAQTMTVGLLIRSTIIGQIFRKSLRLSGRARVEHSTGKITTMLSTDTTRLDFALGFCHSLWISPLMIILALGLLIGNLGYSALVSVGVLLLGFPAQGIVVKFLFNARKDGIVITDSRVRLLQEIIQGIRLVKIYAWETLYGHKVDILRRDELKKVRTTSVLRSTLISLTSFIPILAAILAFITYSLTGHPLDPAIIFSSLQMLNVLRMPLIMLPFIFSLSADGLVSLKRIGAFLTAEELSPAFPIDSSYKFAVDITDGSFTWEVADPAKAKGEPGPGKKGGADKKKEDAKAKDEKKKQSKKSKKAEQQAKKDQSSGEPSPSGTIINEPKEGKEIFKLKNINMHIAKGQFIGIVGKVGSGKSSLLNALIGEMRKTNGSDLIEHGPVFSKLIAEYGGTEATEEKEKEEVEAKEQKAEVAAAGKPLMQEEDRNTGQIQWYIYGLYITAAGGFILTGLIILMLLAEQAAQIVTTLFLGWWTSRSIRGFGDKEYMALYAGIGGVQAVIAFLSSFAFALAGLRASRVLFRTALTALMRSPVSFYDTTPVGRILSRLSRDIESLDNQLPSALFQLMRMLAAVLGAIALIFYTFPYLGIAIPFLFILYYIASAFYRRTSIETKRLDSVLRSALYSSLGEALTGLSTIHAWRTQDRYIKVVDAAIDNQNRAYIVSVLIQRWLAMRLDFIANLLILGIGLFAVGVRNTSNPSKTGVVLSYTLAITQTLSQMVTQMARSEQEMNAVERLDYYGKLPQEAPPTTKADPDQNWPDKGAISFNDVKMAYRPGLPLVLHGITFDVKPGEKIGICGRTGAGKSSILQALFRIVEIEGGTIEIDGVDTRKIGLDVLRRQMAVIPQDALLFQGTVRENIDPLGMRTDAELLSALRRAGLLDTTSEPGTSDAAEATKGGADVSRFELGALVSEGGTNFSAGERQLLALCRALVKESRVIVMDEATSNVDVETDAKIQRTIQTEFAKCTLLCIAHRLNTIVYYDRILVLDAGRVAEFDTPLGLYDREGSIFRSLCSEASLNRQDIIRIRKAVHPDEQLE</sequence>
<dbReference type="InterPro" id="IPR003439">
    <property type="entry name" value="ABC_transporter-like_ATP-bd"/>
</dbReference>
<evidence type="ECO:0000256" key="6">
    <source>
        <dbReference type="ARBA" id="ARBA00022840"/>
    </source>
</evidence>
<gene>
    <name evidence="13" type="ORF">PIIN_09556</name>
</gene>
<evidence type="ECO:0000256" key="8">
    <source>
        <dbReference type="ARBA" id="ARBA00023136"/>
    </source>
</evidence>
<feature type="transmembrane region" description="Helical" evidence="10">
    <location>
        <begin position="910"/>
        <end position="928"/>
    </location>
</feature>
<feature type="transmembrane region" description="Helical" evidence="10">
    <location>
        <begin position="439"/>
        <end position="458"/>
    </location>
</feature>
<dbReference type="Gene3D" id="1.20.1560.10">
    <property type="entry name" value="ABC transporter type 1, transmembrane domain"/>
    <property type="match status" value="2"/>
</dbReference>
<feature type="transmembrane region" description="Helical" evidence="10">
    <location>
        <begin position="723"/>
        <end position="747"/>
    </location>
</feature>
<dbReference type="FunFam" id="1.20.1560.10:FF:000006">
    <property type="entry name" value="ATP-binding cassette, sub-family C (CFTR/MRP), member 9"/>
    <property type="match status" value="1"/>
</dbReference>
<feature type="transmembrane region" description="Helical" evidence="10">
    <location>
        <begin position="797"/>
        <end position="816"/>
    </location>
</feature>
<dbReference type="InterPro" id="IPR017871">
    <property type="entry name" value="ABC_transporter-like_CS"/>
</dbReference>
<dbReference type="CDD" id="cd18606">
    <property type="entry name" value="ABC_6TM_YOR1_D2_like"/>
    <property type="match status" value="1"/>
</dbReference>
<keyword evidence="3" id="KW-0813">Transport</keyword>
<dbReference type="SUPFAM" id="SSF90123">
    <property type="entry name" value="ABC transporter transmembrane region"/>
    <property type="match status" value="2"/>
</dbReference>
<comment type="caution">
    <text evidence="13">The sequence shown here is derived from an EMBL/GenBank/DDBJ whole genome shotgun (WGS) entry which is preliminary data.</text>
</comment>
<evidence type="ECO:0000259" key="11">
    <source>
        <dbReference type="PROSITE" id="PS50893"/>
    </source>
</evidence>
<dbReference type="CDD" id="cd03244">
    <property type="entry name" value="ABCC_MRP_domain2"/>
    <property type="match status" value="1"/>
</dbReference>
<dbReference type="InterPro" id="IPR027417">
    <property type="entry name" value="P-loop_NTPase"/>
</dbReference>
<evidence type="ECO:0000256" key="5">
    <source>
        <dbReference type="ARBA" id="ARBA00022741"/>
    </source>
</evidence>
<dbReference type="InterPro" id="IPR050173">
    <property type="entry name" value="ABC_transporter_C-like"/>
</dbReference>
<dbReference type="PROSITE" id="PS50929">
    <property type="entry name" value="ABC_TM1F"/>
    <property type="match status" value="2"/>
</dbReference>
<feature type="domain" description="ABC transporter" evidence="11">
    <location>
        <begin position="999"/>
        <end position="1249"/>
    </location>
</feature>
<evidence type="ECO:0000313" key="13">
    <source>
        <dbReference type="EMBL" id="CCA75566.1"/>
    </source>
</evidence>
<dbReference type="EMBL" id="CAFZ01000473">
    <property type="protein sequence ID" value="CCA75566.1"/>
    <property type="molecule type" value="Genomic_DNA"/>
</dbReference>
<dbReference type="SUPFAM" id="SSF52540">
    <property type="entry name" value="P-loop containing nucleoside triphosphate hydrolases"/>
    <property type="match status" value="2"/>
</dbReference>
<protein>
    <submittedName>
        <fullName evidence="13">Probable ATP-binding cassette transporter protein YOR1</fullName>
    </submittedName>
</protein>
<dbReference type="SMART" id="SM00382">
    <property type="entry name" value="AAA"/>
    <property type="match status" value="2"/>
</dbReference>
<feature type="domain" description="ABC transmembrane type-1" evidence="12">
    <location>
        <begin position="687"/>
        <end position="963"/>
    </location>
</feature>
<evidence type="ECO:0000256" key="10">
    <source>
        <dbReference type="SAM" id="Phobius"/>
    </source>
</evidence>
<evidence type="ECO:0000259" key="12">
    <source>
        <dbReference type="PROSITE" id="PS50929"/>
    </source>
</evidence>
<dbReference type="OMA" id="PYAWPSQ"/>
<feature type="compositionally biased region" description="Basic and acidic residues" evidence="9">
    <location>
        <begin position="513"/>
        <end position="529"/>
    </location>
</feature>
<dbReference type="InParanoid" id="G4TW73"/>
<keyword evidence="6 13" id="KW-0067">ATP-binding</keyword>
<feature type="transmembrane region" description="Helical" evidence="10">
    <location>
        <begin position="669"/>
        <end position="694"/>
    </location>
</feature>
<keyword evidence="7 10" id="KW-1133">Transmembrane helix</keyword>
<keyword evidence="4 10" id="KW-0812">Transmembrane</keyword>
<name>G4TW73_SERID</name>
<dbReference type="CDD" id="cd18597">
    <property type="entry name" value="ABC_6TM_YOR1_D1_like"/>
    <property type="match status" value="1"/>
</dbReference>
<feature type="compositionally biased region" description="Basic and acidic residues" evidence="9">
    <location>
        <begin position="537"/>
        <end position="547"/>
    </location>
</feature>
<dbReference type="PROSITE" id="PS50893">
    <property type="entry name" value="ABC_TRANSPORTER_2"/>
    <property type="match status" value="1"/>
</dbReference>
<dbReference type="FunFam" id="1.20.1560.10:FF:000010">
    <property type="entry name" value="Multidrug resistance-associated ABC transporter"/>
    <property type="match status" value="1"/>
</dbReference>
<dbReference type="GO" id="GO:0016887">
    <property type="term" value="F:ATP hydrolysis activity"/>
    <property type="evidence" value="ECO:0007669"/>
    <property type="project" value="InterPro"/>
</dbReference>
<organism evidence="13 14">
    <name type="scientific">Serendipita indica (strain DSM 11827)</name>
    <name type="common">Root endophyte fungus</name>
    <name type="synonym">Piriformospora indica</name>
    <dbReference type="NCBI Taxonomy" id="1109443"/>
    <lineage>
        <taxon>Eukaryota</taxon>
        <taxon>Fungi</taxon>
        <taxon>Dikarya</taxon>
        <taxon>Basidiomycota</taxon>
        <taxon>Agaricomycotina</taxon>
        <taxon>Agaricomycetes</taxon>
        <taxon>Sebacinales</taxon>
        <taxon>Serendipitaceae</taxon>
        <taxon>Serendipita</taxon>
    </lineage>
</organism>
<dbReference type="PANTHER" id="PTHR24223:SF456">
    <property type="entry name" value="MULTIDRUG RESISTANCE-ASSOCIATED PROTEIN LETHAL(2)03659"/>
    <property type="match status" value="1"/>
</dbReference>
<feature type="domain" description="ABC transmembrane type-1" evidence="12">
    <location>
        <begin position="163"/>
        <end position="455"/>
    </location>
</feature>
<evidence type="ECO:0000256" key="9">
    <source>
        <dbReference type="SAM" id="MobiDB-lite"/>
    </source>
</evidence>
<feature type="transmembrane region" description="Helical" evidence="10">
    <location>
        <begin position="285"/>
        <end position="309"/>
    </location>
</feature>
<evidence type="ECO:0000256" key="7">
    <source>
        <dbReference type="ARBA" id="ARBA00022989"/>
    </source>
</evidence>
<dbReference type="OrthoDB" id="6500128at2759"/>
<dbReference type="Gene3D" id="3.40.50.300">
    <property type="entry name" value="P-loop containing nucleotide triphosphate hydrolases"/>
    <property type="match status" value="2"/>
</dbReference>
<dbReference type="eggNOG" id="KOG0054">
    <property type="taxonomic scope" value="Eukaryota"/>
</dbReference>
<feature type="transmembrane region" description="Helical" evidence="10">
    <location>
        <begin position="315"/>
        <end position="337"/>
    </location>
</feature>